<comment type="caution">
    <text evidence="1">The sequence shown here is derived from an EMBL/GenBank/DDBJ whole genome shotgun (WGS) entry which is preliminary data.</text>
</comment>
<dbReference type="Proteomes" id="UP000537141">
    <property type="component" value="Unassembled WGS sequence"/>
</dbReference>
<dbReference type="RefSeq" id="WP_184423869.1">
    <property type="nucleotide sequence ID" value="NZ_BAABLB010000049.1"/>
</dbReference>
<evidence type="ECO:0000313" key="1">
    <source>
        <dbReference type="EMBL" id="MBB6543060.1"/>
    </source>
</evidence>
<organism evidence="1 2">
    <name type="scientific">Thalassotalea piscium</name>
    <dbReference type="NCBI Taxonomy" id="1230533"/>
    <lineage>
        <taxon>Bacteria</taxon>
        <taxon>Pseudomonadati</taxon>
        <taxon>Pseudomonadota</taxon>
        <taxon>Gammaproteobacteria</taxon>
        <taxon>Alteromonadales</taxon>
        <taxon>Colwelliaceae</taxon>
        <taxon>Thalassotalea</taxon>
    </lineage>
</organism>
<accession>A0A7X0TTG4</accession>
<gene>
    <name evidence="1" type="ORF">HNQ55_001567</name>
</gene>
<dbReference type="AlphaFoldDB" id="A0A7X0TTG4"/>
<protein>
    <submittedName>
        <fullName evidence="1">Uncharacterized protein</fullName>
    </submittedName>
</protein>
<reference evidence="1 2" key="1">
    <citation type="submission" date="2020-08" db="EMBL/GenBank/DDBJ databases">
        <title>Genomic Encyclopedia of Type Strains, Phase IV (KMG-IV): sequencing the most valuable type-strain genomes for metagenomic binning, comparative biology and taxonomic classification.</title>
        <authorList>
            <person name="Goeker M."/>
        </authorList>
    </citation>
    <scope>NUCLEOTIDE SEQUENCE [LARGE SCALE GENOMIC DNA]</scope>
    <source>
        <strain evidence="1 2">DSM 26287</strain>
    </source>
</reference>
<keyword evidence="2" id="KW-1185">Reference proteome</keyword>
<proteinExistence type="predicted"/>
<evidence type="ECO:0000313" key="2">
    <source>
        <dbReference type="Proteomes" id="UP000537141"/>
    </source>
</evidence>
<dbReference type="EMBL" id="JACHHU010000010">
    <property type="protein sequence ID" value="MBB6543060.1"/>
    <property type="molecule type" value="Genomic_DNA"/>
</dbReference>
<sequence length="340" mass="38539">MSVIEKALSEQLPSNVKIIVGDRFIPGSSFKTEEDAISQLFDSDDFFSLQNIIKLSDNITDIYPYPKLDDHNRFNYVFTLPVFVQSEVPLQSFIPLSFTNIQALTNSIKDGDLVAFGFGENPKLSSFFENDYDCMFGIAQLLGVNFLTLPDPTDNPTGALGNKLFILPFYTLISFSAVYPSDEVLDRFLDWLRIFRTTKSVFDLIGIKHKVVRGNSIWLESPITDNDAKIVESFPELKGVYEEVILTKENNNEYSNKLQISTFEEATNNVICSFVTWIKGSNATKILYPISYDDIKLLDDLKEQLKIENSVIDDNNIVLDDSNENLLLDLILNTSNNLLE</sequence>
<name>A0A7X0TTG4_9GAMM</name>